<name>A0A921Q9U3_SORBI</name>
<dbReference type="InterPro" id="IPR031425">
    <property type="entry name" value="NPR1/NH1-interacting"/>
</dbReference>
<accession>A0A921Q9U3</accession>
<gene>
    <name evidence="5" type="ORF">BDA96_09G121200</name>
</gene>
<evidence type="ECO:0000313" key="5">
    <source>
        <dbReference type="EMBL" id="KAG0517808.1"/>
    </source>
</evidence>
<dbReference type="GO" id="GO:0010112">
    <property type="term" value="P:regulation of systemic acquired resistance"/>
    <property type="evidence" value="ECO:0007669"/>
    <property type="project" value="InterPro"/>
</dbReference>
<evidence type="ECO:0000256" key="4">
    <source>
        <dbReference type="SAM" id="MobiDB-lite"/>
    </source>
</evidence>
<reference evidence="5" key="2">
    <citation type="submission" date="2020-10" db="EMBL/GenBank/DDBJ databases">
        <authorList>
            <person name="Cooper E.A."/>
            <person name="Brenton Z.W."/>
            <person name="Flinn B.S."/>
            <person name="Jenkins J."/>
            <person name="Shu S."/>
            <person name="Flowers D."/>
            <person name="Luo F."/>
            <person name="Wang Y."/>
            <person name="Xia P."/>
            <person name="Barry K."/>
            <person name="Daum C."/>
            <person name="Lipzen A."/>
            <person name="Yoshinaga Y."/>
            <person name="Schmutz J."/>
            <person name="Saski C."/>
            <person name="Vermerris W."/>
            <person name="Kresovich S."/>
        </authorList>
    </citation>
    <scope>NUCLEOTIDE SEQUENCE</scope>
</reference>
<dbReference type="PANTHER" id="PTHR33669">
    <property type="entry name" value="PROTEIN NEGATIVE REGULATOR OF RESISTANCE"/>
    <property type="match status" value="1"/>
</dbReference>
<comment type="caution">
    <text evidence="5">The sequence shown here is derived from an EMBL/GenBank/DDBJ whole genome shotgun (WGS) entry which is preliminary data.</text>
</comment>
<evidence type="ECO:0000313" key="6">
    <source>
        <dbReference type="Proteomes" id="UP000807115"/>
    </source>
</evidence>
<evidence type="ECO:0000256" key="1">
    <source>
        <dbReference type="ARBA" id="ARBA00004123"/>
    </source>
</evidence>
<dbReference type="Pfam" id="PF15699">
    <property type="entry name" value="NPR1_interact"/>
    <property type="match status" value="1"/>
</dbReference>
<feature type="compositionally biased region" description="Acidic residues" evidence="4">
    <location>
        <begin position="63"/>
        <end position="75"/>
    </location>
</feature>
<proteinExistence type="inferred from homology"/>
<dbReference type="AlphaFoldDB" id="A0A921Q9U3"/>
<evidence type="ECO:0000256" key="3">
    <source>
        <dbReference type="ARBA" id="ARBA00023242"/>
    </source>
</evidence>
<keyword evidence="3" id="KW-0539">Nucleus</keyword>
<organism evidence="5 6">
    <name type="scientific">Sorghum bicolor</name>
    <name type="common">Sorghum</name>
    <name type="synonym">Sorghum vulgare</name>
    <dbReference type="NCBI Taxonomy" id="4558"/>
    <lineage>
        <taxon>Eukaryota</taxon>
        <taxon>Viridiplantae</taxon>
        <taxon>Streptophyta</taxon>
        <taxon>Embryophyta</taxon>
        <taxon>Tracheophyta</taxon>
        <taxon>Spermatophyta</taxon>
        <taxon>Magnoliopsida</taxon>
        <taxon>Liliopsida</taxon>
        <taxon>Poales</taxon>
        <taxon>Poaceae</taxon>
        <taxon>PACMAD clade</taxon>
        <taxon>Panicoideae</taxon>
        <taxon>Andropogonodae</taxon>
        <taxon>Andropogoneae</taxon>
        <taxon>Sorghinae</taxon>
        <taxon>Sorghum</taxon>
    </lineage>
</organism>
<feature type="compositionally biased region" description="Basic and acidic residues" evidence="4">
    <location>
        <begin position="111"/>
        <end position="120"/>
    </location>
</feature>
<dbReference type="GO" id="GO:0005634">
    <property type="term" value="C:nucleus"/>
    <property type="evidence" value="ECO:0007669"/>
    <property type="project" value="UniProtKB-SubCell"/>
</dbReference>
<dbReference type="EMBL" id="CM027688">
    <property type="protein sequence ID" value="KAG0517808.1"/>
    <property type="molecule type" value="Genomic_DNA"/>
</dbReference>
<comment type="similarity">
    <text evidence="2">Belongs to the NPR1-interactor family.</text>
</comment>
<evidence type="ECO:0000256" key="2">
    <source>
        <dbReference type="ARBA" id="ARBA00009937"/>
    </source>
</evidence>
<reference evidence="5" key="1">
    <citation type="journal article" date="2019" name="BMC Genomics">
        <title>A new reference genome for Sorghum bicolor reveals high levels of sequence similarity between sweet and grain genotypes: implications for the genetics of sugar metabolism.</title>
        <authorList>
            <person name="Cooper E.A."/>
            <person name="Brenton Z.W."/>
            <person name="Flinn B.S."/>
            <person name="Jenkins J."/>
            <person name="Shu S."/>
            <person name="Flowers D."/>
            <person name="Luo F."/>
            <person name="Wang Y."/>
            <person name="Xia P."/>
            <person name="Barry K."/>
            <person name="Daum C."/>
            <person name="Lipzen A."/>
            <person name="Yoshinaga Y."/>
            <person name="Schmutz J."/>
            <person name="Saski C."/>
            <person name="Vermerris W."/>
            <person name="Kresovich S."/>
        </authorList>
    </citation>
    <scope>NUCLEOTIDE SEQUENCE</scope>
</reference>
<protein>
    <submittedName>
        <fullName evidence="5">Uncharacterized protein</fullName>
    </submittedName>
</protein>
<comment type="subcellular location">
    <subcellularLocation>
        <location evidence="1">Nucleus</location>
    </subcellularLocation>
</comment>
<feature type="region of interest" description="Disordered" evidence="4">
    <location>
        <begin position="99"/>
        <end position="184"/>
    </location>
</feature>
<dbReference type="Proteomes" id="UP000807115">
    <property type="component" value="Chromosome 9"/>
</dbReference>
<dbReference type="PANTHER" id="PTHR33669:SF4">
    <property type="entry name" value="NRR REPRESSOR HOMOLOG 2"/>
    <property type="match status" value="1"/>
</dbReference>
<feature type="compositionally biased region" description="Low complexity" evidence="4">
    <location>
        <begin position="9"/>
        <end position="26"/>
    </location>
</feature>
<feature type="region of interest" description="Disordered" evidence="4">
    <location>
        <begin position="1"/>
        <end position="75"/>
    </location>
</feature>
<sequence length="184" mass="19823">MDGRKKAAARPAPAAEAKRQPAARAALETPSLADDDDAAAQAKQVDDGQPDVASVDESRGAEVEEDNRGDDEDDEQVERFYALLANIRAMRGLALPLNMASSSSYYGGGRGENDDTHTDTETQPAGAGDSARTKRLRPRSAEPPPWRPVFTMEDFEEPAPPPPPPSSCNIRKRTRDAAAGPQRR</sequence>